<dbReference type="GO" id="GO:0005654">
    <property type="term" value="C:nucleoplasm"/>
    <property type="evidence" value="ECO:0007669"/>
    <property type="project" value="TreeGrafter"/>
</dbReference>
<evidence type="ECO:0000256" key="2">
    <source>
        <dbReference type="ARBA" id="ARBA00022664"/>
    </source>
</evidence>
<evidence type="ECO:0000256" key="4">
    <source>
        <dbReference type="ARBA" id="ARBA00023187"/>
    </source>
</evidence>
<accession>A0A093XH78</accession>
<evidence type="ECO:0000256" key="1">
    <source>
        <dbReference type="ARBA" id="ARBA00004123"/>
    </source>
</evidence>
<proteinExistence type="predicted"/>
<feature type="region of interest" description="Disordered" evidence="7">
    <location>
        <begin position="1"/>
        <end position="57"/>
    </location>
</feature>
<dbReference type="GO" id="GO:0005737">
    <property type="term" value="C:cytoplasm"/>
    <property type="evidence" value="ECO:0007669"/>
    <property type="project" value="TreeGrafter"/>
</dbReference>
<keyword evidence="3 6" id="KW-0694">RNA-binding</keyword>
<dbReference type="eggNOG" id="KOG0118">
    <property type="taxonomic scope" value="Eukaryota"/>
</dbReference>
<dbReference type="PROSITE" id="PS50102">
    <property type="entry name" value="RRM"/>
    <property type="match status" value="1"/>
</dbReference>
<dbReference type="PANTHER" id="PTHR15481:SF0">
    <property type="entry name" value="LD23870P-RELATED"/>
    <property type="match status" value="1"/>
</dbReference>
<feature type="domain" description="RRM" evidence="8">
    <location>
        <begin position="57"/>
        <end position="135"/>
    </location>
</feature>
<dbReference type="AlphaFoldDB" id="A0A093XH78"/>
<evidence type="ECO:0000313" key="9">
    <source>
        <dbReference type="EMBL" id="KFX44553.1"/>
    </source>
</evidence>
<dbReference type="PANTHER" id="PTHR15481">
    <property type="entry name" value="RIBONUCLEIC ACID BINDING PROTEIN S1"/>
    <property type="match status" value="1"/>
</dbReference>
<dbReference type="InterPro" id="IPR034201">
    <property type="entry name" value="RNPS1_RRM"/>
</dbReference>
<evidence type="ECO:0000256" key="3">
    <source>
        <dbReference type="ARBA" id="ARBA00022884"/>
    </source>
</evidence>
<dbReference type="InterPro" id="IPR000504">
    <property type="entry name" value="RRM_dom"/>
</dbReference>
<dbReference type="CDD" id="cd12365">
    <property type="entry name" value="RRM_RNPS1"/>
    <property type="match status" value="1"/>
</dbReference>
<gene>
    <name evidence="9" type="ORF">GQ26_0281230</name>
</gene>
<dbReference type="GO" id="GO:0061574">
    <property type="term" value="C:ASAP complex"/>
    <property type="evidence" value="ECO:0007669"/>
    <property type="project" value="TreeGrafter"/>
</dbReference>
<dbReference type="HOGENOM" id="CLU_991046_0_0_1"/>
<sequence>MSRSPSETRSYKRGRSRSRSFTPERGASRSSRRGSGRWPRDRSYSRSLTPESPKRSSKIVVEKLTKNVTEEHLYDIFGTFGEIHSIDLPLNQTFMTNRGTAYILYHDAADAEAAVSNMHEAQIDGAVLKVSIVLPKRMFSRSPPPSRRPGPDDRSISPRRHAPTHEHMTHASPPPRRRSPRRPANGHWRTLHLHDVLEPVHTLDLTRAPHQGDGAHREGVQGIVDAGVQVTVATAQGQAATPIKAAAPAGIDWRGRTTDGDESRFDSIRFDSRAFHQNPML</sequence>
<evidence type="ECO:0000259" key="8">
    <source>
        <dbReference type="PROSITE" id="PS50102"/>
    </source>
</evidence>
<protein>
    <submittedName>
        <fullName evidence="9">Arginine/serine-rich protein 45</fullName>
    </submittedName>
</protein>
<dbReference type="SMART" id="SM00360">
    <property type="entry name" value="RRM"/>
    <property type="match status" value="1"/>
</dbReference>
<name>A0A093XH78_TALMA</name>
<keyword evidence="2" id="KW-0507">mRNA processing</keyword>
<reference key="1">
    <citation type="journal article" date="2014" name="PLoS Genet.">
        <title>Signature Gene Expression Reveals Novel Clues to the Molecular Mechanisms of Dimorphic Transition in Penicillium marneffei.</title>
        <authorList>
            <person name="Yang E."/>
            <person name="Wang G."/>
            <person name="Cai J."/>
            <person name="Woo P.C."/>
            <person name="Lau S.K."/>
            <person name="Yuen K.-Y."/>
            <person name="Chow W.-N."/>
            <person name="Lin X."/>
        </authorList>
    </citation>
    <scope>NUCLEOTIDE SEQUENCE [LARGE SCALE GENOMIC DNA]</scope>
    <source>
        <strain>PM1</strain>
    </source>
</reference>
<dbReference type="InterPro" id="IPR012677">
    <property type="entry name" value="Nucleotide-bd_a/b_plait_sf"/>
</dbReference>
<dbReference type="Pfam" id="PF00076">
    <property type="entry name" value="RRM_1"/>
    <property type="match status" value="1"/>
</dbReference>
<dbReference type="EMBL" id="JPOX01000028">
    <property type="protein sequence ID" value="KFX44553.1"/>
    <property type="molecule type" value="Genomic_DNA"/>
</dbReference>
<feature type="region of interest" description="Disordered" evidence="7">
    <location>
        <begin position="138"/>
        <end position="186"/>
    </location>
</feature>
<organism evidence="9">
    <name type="scientific">Talaromyces marneffei PM1</name>
    <dbReference type="NCBI Taxonomy" id="1077442"/>
    <lineage>
        <taxon>Eukaryota</taxon>
        <taxon>Fungi</taxon>
        <taxon>Dikarya</taxon>
        <taxon>Ascomycota</taxon>
        <taxon>Pezizomycotina</taxon>
        <taxon>Eurotiomycetes</taxon>
        <taxon>Eurotiomycetidae</taxon>
        <taxon>Eurotiales</taxon>
        <taxon>Trichocomaceae</taxon>
        <taxon>Talaromyces</taxon>
        <taxon>Talaromyces sect. Talaromyces</taxon>
    </lineage>
</organism>
<comment type="caution">
    <text evidence="9">The sequence shown here is derived from an EMBL/GenBank/DDBJ whole genome shotgun (WGS) entry which is preliminary data.</text>
</comment>
<keyword evidence="4" id="KW-0508">mRNA splicing</keyword>
<evidence type="ECO:0000256" key="6">
    <source>
        <dbReference type="PROSITE-ProRule" id="PRU00176"/>
    </source>
</evidence>
<dbReference type="Gene3D" id="3.30.70.330">
    <property type="match status" value="1"/>
</dbReference>
<comment type="subcellular location">
    <subcellularLocation>
        <location evidence="1">Nucleus</location>
    </subcellularLocation>
</comment>
<evidence type="ECO:0000256" key="7">
    <source>
        <dbReference type="SAM" id="MobiDB-lite"/>
    </source>
</evidence>
<dbReference type="GO" id="GO:0000398">
    <property type="term" value="P:mRNA splicing, via spliceosome"/>
    <property type="evidence" value="ECO:0007669"/>
    <property type="project" value="TreeGrafter"/>
</dbReference>
<dbReference type="InterPro" id="IPR035979">
    <property type="entry name" value="RBD_domain_sf"/>
</dbReference>
<keyword evidence="5" id="KW-0539">Nucleus</keyword>
<dbReference type="SUPFAM" id="SSF54928">
    <property type="entry name" value="RNA-binding domain, RBD"/>
    <property type="match status" value="1"/>
</dbReference>
<evidence type="ECO:0000256" key="5">
    <source>
        <dbReference type="ARBA" id="ARBA00023242"/>
    </source>
</evidence>
<reference evidence="9" key="2">
    <citation type="journal article" date="2014" name="PLoS Genet.">
        <title>Signature gene expression reveals novel clues to the molecular mechanisms of dimorphic transition in Penicillium marneffei.</title>
        <authorList>
            <person name="Yang E."/>
            <person name="Wang G."/>
            <person name="Cai J."/>
            <person name="Woo P.C."/>
            <person name="Lau S.K."/>
            <person name="Yuen K.-Y."/>
            <person name="Chow W.-N."/>
            <person name="Lin X."/>
        </authorList>
    </citation>
    <scope>NUCLEOTIDE SEQUENCE</scope>
    <source>
        <strain evidence="9">PM1</strain>
    </source>
</reference>
<dbReference type="GO" id="GO:0003723">
    <property type="term" value="F:RNA binding"/>
    <property type="evidence" value="ECO:0007669"/>
    <property type="project" value="UniProtKB-UniRule"/>
</dbReference>